<name>A0A1Y2GC94_9FUNG</name>
<dbReference type="OrthoDB" id="66620at2759"/>
<keyword evidence="1" id="KW-1133">Transmembrane helix</keyword>
<dbReference type="InParanoid" id="A0A1Y2GC94"/>
<organism evidence="2 3">
    <name type="scientific">Lobosporangium transversale</name>
    <dbReference type="NCBI Taxonomy" id="64571"/>
    <lineage>
        <taxon>Eukaryota</taxon>
        <taxon>Fungi</taxon>
        <taxon>Fungi incertae sedis</taxon>
        <taxon>Mucoromycota</taxon>
        <taxon>Mortierellomycotina</taxon>
        <taxon>Mortierellomycetes</taxon>
        <taxon>Mortierellales</taxon>
        <taxon>Mortierellaceae</taxon>
        <taxon>Lobosporangium</taxon>
    </lineage>
</organism>
<accession>A0A1Y2GC94</accession>
<comment type="caution">
    <text evidence="2">The sequence shown here is derived from an EMBL/GenBank/DDBJ whole genome shotgun (WGS) entry which is preliminary data.</text>
</comment>
<keyword evidence="1" id="KW-0472">Membrane</keyword>
<feature type="transmembrane region" description="Helical" evidence="1">
    <location>
        <begin position="96"/>
        <end position="116"/>
    </location>
</feature>
<reference evidence="2 3" key="1">
    <citation type="submission" date="2016-07" db="EMBL/GenBank/DDBJ databases">
        <title>Pervasive Adenine N6-methylation of Active Genes in Fungi.</title>
        <authorList>
            <consortium name="DOE Joint Genome Institute"/>
            <person name="Mondo S.J."/>
            <person name="Dannebaum R.O."/>
            <person name="Kuo R.C."/>
            <person name="Labutti K."/>
            <person name="Haridas S."/>
            <person name="Kuo A."/>
            <person name="Salamov A."/>
            <person name="Ahrendt S.R."/>
            <person name="Lipzen A."/>
            <person name="Sullivan W."/>
            <person name="Andreopoulos W.B."/>
            <person name="Clum A."/>
            <person name="Lindquist E."/>
            <person name="Daum C."/>
            <person name="Ramamoorthy G.K."/>
            <person name="Gryganskyi A."/>
            <person name="Culley D."/>
            <person name="Magnuson J.K."/>
            <person name="James T.Y."/>
            <person name="O'Malley M.A."/>
            <person name="Stajich J.E."/>
            <person name="Spatafora J.W."/>
            <person name="Visel A."/>
            <person name="Grigoriev I.V."/>
        </authorList>
    </citation>
    <scope>NUCLEOTIDE SEQUENCE [LARGE SCALE GENOMIC DNA]</scope>
    <source>
        <strain evidence="2 3">NRRL 3116</strain>
    </source>
</reference>
<dbReference type="EMBL" id="MCFF01000044">
    <property type="protein sequence ID" value="ORZ06784.1"/>
    <property type="molecule type" value="Genomic_DNA"/>
</dbReference>
<evidence type="ECO:0000313" key="2">
    <source>
        <dbReference type="EMBL" id="ORZ06784.1"/>
    </source>
</evidence>
<evidence type="ECO:0000313" key="3">
    <source>
        <dbReference type="Proteomes" id="UP000193648"/>
    </source>
</evidence>
<evidence type="ECO:0000256" key="1">
    <source>
        <dbReference type="SAM" id="Phobius"/>
    </source>
</evidence>
<proteinExistence type="predicted"/>
<sequence length="149" mass="15760">MRNTIIDIRVSALGASADLLEPAPTEIGVFIALDVCFASISVESVAFSNKKLTIWHEKSSDLLTPPNYLAKVIADIPRIVLARIMFPILLQLAAQPLLPACVVLVGAGFTLAWAIVFSDDALDLADAIEAGGASETMGLISKRSSSSHV</sequence>
<dbReference type="STRING" id="64571.A0A1Y2GC94"/>
<dbReference type="AlphaFoldDB" id="A0A1Y2GC94"/>
<keyword evidence="1" id="KW-0812">Transmembrane</keyword>
<keyword evidence="3" id="KW-1185">Reference proteome</keyword>
<dbReference type="RefSeq" id="XP_021877705.1">
    <property type="nucleotide sequence ID" value="XM_022030520.1"/>
</dbReference>
<protein>
    <submittedName>
        <fullName evidence="2">Uncharacterized protein</fullName>
    </submittedName>
</protein>
<dbReference type="Proteomes" id="UP000193648">
    <property type="component" value="Unassembled WGS sequence"/>
</dbReference>
<dbReference type="GeneID" id="33572362"/>
<gene>
    <name evidence="2" type="ORF">BCR41DRAFT_425022</name>
</gene>